<dbReference type="AlphaFoldDB" id="A5WHK5"/>
<evidence type="ECO:0000313" key="3">
    <source>
        <dbReference type="EMBL" id="ABQ95146.1"/>
    </source>
</evidence>
<dbReference type="NCBIfam" id="NF001095">
    <property type="entry name" value="PRK00124.1"/>
    <property type="match status" value="1"/>
</dbReference>
<dbReference type="PANTHER" id="PTHR35146:SF1">
    <property type="entry name" value="UPF0178 PROTEIN YAII"/>
    <property type="match status" value="1"/>
</dbReference>
<name>A5WHK5_PSYWF</name>
<dbReference type="HAMAP" id="MF_00489">
    <property type="entry name" value="UPF0178"/>
    <property type="match status" value="1"/>
</dbReference>
<dbReference type="CDD" id="cd18720">
    <property type="entry name" value="PIN_YqxD-like"/>
    <property type="match status" value="1"/>
</dbReference>
<dbReference type="InterPro" id="IPR003791">
    <property type="entry name" value="UPF0178"/>
</dbReference>
<sequence length="165" mass="18000">MSLDTQATNLAKPQAGMTIWIDADACPLVVKDLITKTVIRTNTPAIFVANQPIKVRKSPLISMKVVGSGFDVADDYIADHVSPGDLVITSDIPLANDVLNNGGQVLTPHGIIYDKNNIKQKLNARDFMDTMRSTGMLDLTQMGGQKPYSDKDKKQFADGLNKLVR</sequence>
<reference evidence="3" key="1">
    <citation type="submission" date="2007-05" db="EMBL/GenBank/DDBJ databases">
        <title>Complete sequence of chromosome of Psychrobacter sp. PRwf-1.</title>
        <authorList>
            <consortium name="US DOE Joint Genome Institute"/>
            <person name="Copeland A."/>
            <person name="Lucas S."/>
            <person name="Lapidus A."/>
            <person name="Barry K."/>
            <person name="Detter J.C."/>
            <person name="Glavina del Rio T."/>
            <person name="Hammon N."/>
            <person name="Israni S."/>
            <person name="Dalin E."/>
            <person name="Tice H."/>
            <person name="Pitluck S."/>
            <person name="Chain P."/>
            <person name="Malfatti S."/>
            <person name="Shin M."/>
            <person name="Vergez L."/>
            <person name="Schmutz J."/>
            <person name="Larimer F."/>
            <person name="Land M."/>
            <person name="Hauser L."/>
            <person name="Kyrpides N."/>
            <person name="Kim E."/>
            <person name="Tiedje J."/>
            <person name="Richardson P."/>
        </authorList>
    </citation>
    <scope>NUCLEOTIDE SEQUENCE [LARGE SCALE GENOMIC DNA]</scope>
    <source>
        <strain evidence="3">PRwf-1</strain>
    </source>
</reference>
<evidence type="ECO:0000256" key="1">
    <source>
        <dbReference type="ARBA" id="ARBA00008522"/>
    </source>
</evidence>
<dbReference type="eggNOG" id="COG1671">
    <property type="taxonomic scope" value="Bacteria"/>
</dbReference>
<organism evidence="3">
    <name type="scientific">Psychrobacter sp. (strain PRwf-1)</name>
    <dbReference type="NCBI Taxonomy" id="349106"/>
    <lineage>
        <taxon>Bacteria</taxon>
        <taxon>Pseudomonadati</taxon>
        <taxon>Pseudomonadota</taxon>
        <taxon>Gammaproteobacteria</taxon>
        <taxon>Moraxellales</taxon>
        <taxon>Moraxellaceae</taxon>
        <taxon>Psychrobacter</taxon>
    </lineage>
</organism>
<dbReference type="HOGENOM" id="CLU_106619_2_1_6"/>
<dbReference type="EMBL" id="CP000713">
    <property type="protein sequence ID" value="ABQ95146.1"/>
    <property type="molecule type" value="Genomic_DNA"/>
</dbReference>
<gene>
    <name evidence="3" type="ordered locus">PsycPRwf_2206</name>
</gene>
<accession>A5WHK5</accession>
<dbReference type="Pfam" id="PF02639">
    <property type="entry name" value="DUF188"/>
    <property type="match status" value="1"/>
</dbReference>
<evidence type="ECO:0000256" key="2">
    <source>
        <dbReference type="HAMAP-Rule" id="MF_00489"/>
    </source>
</evidence>
<proteinExistence type="inferred from homology"/>
<dbReference type="STRING" id="349106.PsycPRwf_2206"/>
<dbReference type="KEGG" id="prw:PsycPRwf_2206"/>
<protein>
    <recommendedName>
        <fullName evidence="2">UPF0178 protein PsycPRwf_2206</fullName>
    </recommendedName>
</protein>
<comment type="similarity">
    <text evidence="1 2">Belongs to the UPF0178 family.</text>
</comment>
<dbReference type="PANTHER" id="PTHR35146">
    <property type="entry name" value="UPF0178 PROTEIN YAII"/>
    <property type="match status" value="1"/>
</dbReference>